<reference evidence="1" key="2">
    <citation type="journal article" date="2021" name="Microorganisms">
        <title>Bacterial Dimethylsulfoniopropionate Biosynthesis in the East China Sea.</title>
        <authorList>
            <person name="Liu J."/>
            <person name="Zhang Y."/>
            <person name="Liu J."/>
            <person name="Zhong H."/>
            <person name="Williams B.T."/>
            <person name="Zheng Y."/>
            <person name="Curson A.R.J."/>
            <person name="Sun C."/>
            <person name="Sun H."/>
            <person name="Song D."/>
            <person name="Wagner Mackenzie B."/>
            <person name="Bermejo Martinez A."/>
            <person name="Todd J.D."/>
            <person name="Zhang X.H."/>
        </authorList>
    </citation>
    <scope>NUCLEOTIDE SEQUENCE</scope>
    <source>
        <strain evidence="1">AESS21</strain>
    </source>
</reference>
<dbReference type="SUPFAM" id="SSF52540">
    <property type="entry name" value="P-loop containing nucleoside triphosphate hydrolases"/>
    <property type="match status" value="1"/>
</dbReference>
<dbReference type="Pfam" id="PF13671">
    <property type="entry name" value="AAA_33"/>
    <property type="match status" value="1"/>
</dbReference>
<dbReference type="AlphaFoldDB" id="A0A944CAS3"/>
<name>A0A944CAS3_9HYPH</name>
<keyword evidence="1" id="KW-0067">ATP-binding</keyword>
<gene>
    <name evidence="1" type="ORF">DYI23_05320</name>
</gene>
<sequence length="163" mass="18028">MTGGHLHILAGKIASGKSTLASRLAADKATVLISEDEWLAPLYGPEMASIKDYVRCSARLRTVMEPHLVALLGTGISVVLDFPANTPETRRWMKRVVEESGCDHTLHYLNVPDEVCRARLRERNAAGGHHFTVSDEQFEAISRHFVPPSADEGFKVREYSATD</sequence>
<protein>
    <submittedName>
        <fullName evidence="1">ATP-binding protein</fullName>
    </submittedName>
</protein>
<evidence type="ECO:0000313" key="2">
    <source>
        <dbReference type="Proteomes" id="UP000705379"/>
    </source>
</evidence>
<dbReference type="Gene3D" id="3.40.50.300">
    <property type="entry name" value="P-loop containing nucleotide triphosphate hydrolases"/>
    <property type="match status" value="1"/>
</dbReference>
<comment type="caution">
    <text evidence="1">The sequence shown here is derived from an EMBL/GenBank/DDBJ whole genome shotgun (WGS) entry which is preliminary data.</text>
</comment>
<proteinExistence type="predicted"/>
<dbReference type="RefSeq" id="WP_213215213.1">
    <property type="nucleotide sequence ID" value="NZ_QTKU01000001.1"/>
</dbReference>
<evidence type="ECO:0000313" key="1">
    <source>
        <dbReference type="EMBL" id="MBS8259633.1"/>
    </source>
</evidence>
<reference evidence="1" key="1">
    <citation type="submission" date="2018-08" db="EMBL/GenBank/DDBJ databases">
        <authorList>
            <person name="Jin W."/>
            <person name="Wang H."/>
            <person name="Yang Y."/>
            <person name="Li M."/>
            <person name="Liu J."/>
        </authorList>
    </citation>
    <scope>NUCLEOTIDE SEQUENCE</scope>
    <source>
        <strain evidence="1">AESS21</strain>
    </source>
</reference>
<organism evidence="1 2">
    <name type="scientific">Roseibium polysiphoniae</name>
    <dbReference type="NCBI Taxonomy" id="2571221"/>
    <lineage>
        <taxon>Bacteria</taxon>
        <taxon>Pseudomonadati</taxon>
        <taxon>Pseudomonadota</taxon>
        <taxon>Alphaproteobacteria</taxon>
        <taxon>Hyphomicrobiales</taxon>
        <taxon>Stappiaceae</taxon>
        <taxon>Roseibium</taxon>
    </lineage>
</organism>
<keyword evidence="1" id="KW-0547">Nucleotide-binding</keyword>
<dbReference type="GO" id="GO:0005524">
    <property type="term" value="F:ATP binding"/>
    <property type="evidence" value="ECO:0007669"/>
    <property type="project" value="UniProtKB-KW"/>
</dbReference>
<accession>A0A944CAS3</accession>
<dbReference type="InterPro" id="IPR027417">
    <property type="entry name" value="P-loop_NTPase"/>
</dbReference>
<dbReference type="EMBL" id="QTKU01000001">
    <property type="protein sequence ID" value="MBS8259633.1"/>
    <property type="molecule type" value="Genomic_DNA"/>
</dbReference>
<dbReference type="Proteomes" id="UP000705379">
    <property type="component" value="Unassembled WGS sequence"/>
</dbReference>